<evidence type="ECO:0000256" key="6">
    <source>
        <dbReference type="ARBA" id="ARBA00022618"/>
    </source>
</evidence>
<evidence type="ECO:0000256" key="4">
    <source>
        <dbReference type="ARBA" id="ARBA00022490"/>
    </source>
</evidence>
<keyword evidence="7 14" id="KW-0547">Nucleotide-binding</keyword>
<dbReference type="SUPFAM" id="SSF51984">
    <property type="entry name" value="MurCD N-terminal domain"/>
    <property type="match status" value="1"/>
</dbReference>
<comment type="subcellular location">
    <subcellularLocation>
        <location evidence="1 14">Cytoplasm</location>
    </subcellularLocation>
</comment>
<keyword evidence="12 14" id="KW-0961">Cell wall biogenesis/degradation</keyword>
<keyword evidence="10 14" id="KW-0573">Peptidoglycan synthesis</keyword>
<evidence type="ECO:0000313" key="19">
    <source>
        <dbReference type="Proteomes" id="UP000226191"/>
    </source>
</evidence>
<name>A0AA44QKZ3_CUTAC</name>
<keyword evidence="9 14" id="KW-0133">Cell shape</keyword>
<keyword evidence="11 14" id="KW-0131">Cell cycle</keyword>
<comment type="similarity">
    <text evidence="14">Belongs to the MurCDEF family.</text>
</comment>
<dbReference type="GO" id="GO:0051301">
    <property type="term" value="P:cell division"/>
    <property type="evidence" value="ECO:0007669"/>
    <property type="project" value="UniProtKB-KW"/>
</dbReference>
<dbReference type="InterPro" id="IPR036565">
    <property type="entry name" value="Mur-like_cat_sf"/>
</dbReference>
<dbReference type="GO" id="GO:0071555">
    <property type="term" value="P:cell wall organization"/>
    <property type="evidence" value="ECO:0007669"/>
    <property type="project" value="UniProtKB-KW"/>
</dbReference>
<dbReference type="InterPro" id="IPR004101">
    <property type="entry name" value="Mur_ligase_C"/>
</dbReference>
<evidence type="ECO:0000259" key="17">
    <source>
        <dbReference type="Pfam" id="PF08245"/>
    </source>
</evidence>
<dbReference type="Pfam" id="PF01225">
    <property type="entry name" value="Mur_ligase"/>
    <property type="match status" value="1"/>
</dbReference>
<evidence type="ECO:0000256" key="2">
    <source>
        <dbReference type="ARBA" id="ARBA00004752"/>
    </source>
</evidence>
<evidence type="ECO:0000256" key="13">
    <source>
        <dbReference type="ARBA" id="ARBA00047833"/>
    </source>
</evidence>
<dbReference type="InterPro" id="IPR036615">
    <property type="entry name" value="Mur_ligase_C_dom_sf"/>
</dbReference>
<keyword evidence="8 14" id="KW-0067">ATP-binding</keyword>
<evidence type="ECO:0000256" key="14">
    <source>
        <dbReference type="HAMAP-Rule" id="MF_00046"/>
    </source>
</evidence>
<feature type="domain" description="Mur ligase N-terminal catalytic" evidence="15">
    <location>
        <begin position="18"/>
        <end position="113"/>
    </location>
</feature>
<evidence type="ECO:0000259" key="16">
    <source>
        <dbReference type="Pfam" id="PF02875"/>
    </source>
</evidence>
<dbReference type="HAMAP" id="MF_00046">
    <property type="entry name" value="MurC"/>
    <property type="match status" value="1"/>
</dbReference>
<keyword evidence="5 14" id="KW-0436">Ligase</keyword>
<keyword evidence="6 14" id="KW-0132">Cell division</keyword>
<evidence type="ECO:0000256" key="5">
    <source>
        <dbReference type="ARBA" id="ARBA00022598"/>
    </source>
</evidence>
<proteinExistence type="inferred from homology"/>
<dbReference type="GO" id="GO:0005524">
    <property type="term" value="F:ATP binding"/>
    <property type="evidence" value="ECO:0007669"/>
    <property type="project" value="UniProtKB-UniRule"/>
</dbReference>
<dbReference type="SUPFAM" id="SSF53623">
    <property type="entry name" value="MurD-like peptide ligases, catalytic domain"/>
    <property type="match status" value="1"/>
</dbReference>
<organism evidence="18 19">
    <name type="scientific">Cutibacterium acnes</name>
    <name type="common">Propionibacterium acnes</name>
    <dbReference type="NCBI Taxonomy" id="1747"/>
    <lineage>
        <taxon>Bacteria</taxon>
        <taxon>Bacillati</taxon>
        <taxon>Actinomycetota</taxon>
        <taxon>Actinomycetes</taxon>
        <taxon>Propionibacteriales</taxon>
        <taxon>Propionibacteriaceae</taxon>
        <taxon>Cutibacterium</taxon>
    </lineage>
</organism>
<feature type="domain" description="Mur ligase central" evidence="17">
    <location>
        <begin position="120"/>
        <end position="300"/>
    </location>
</feature>
<evidence type="ECO:0000313" key="18">
    <source>
        <dbReference type="EMBL" id="PGF36274.1"/>
    </source>
</evidence>
<dbReference type="PANTHER" id="PTHR43445:SF3">
    <property type="entry name" value="UDP-N-ACETYLMURAMATE--L-ALANINE LIGASE"/>
    <property type="match status" value="1"/>
</dbReference>
<dbReference type="InterPro" id="IPR050061">
    <property type="entry name" value="MurCDEF_pg_biosynth"/>
</dbReference>
<dbReference type="AlphaFoldDB" id="A0AA44QKZ3"/>
<dbReference type="Gene3D" id="3.90.190.20">
    <property type="entry name" value="Mur ligase, C-terminal domain"/>
    <property type="match status" value="1"/>
</dbReference>
<evidence type="ECO:0000256" key="11">
    <source>
        <dbReference type="ARBA" id="ARBA00023306"/>
    </source>
</evidence>
<reference evidence="18 19" key="1">
    <citation type="submission" date="2017-02" db="EMBL/GenBank/DDBJ databases">
        <title>Prevalence of linear plasmids in Cutibacterium acnes isolates obtained from cancerous prostatic tissue.</title>
        <authorList>
            <person name="Davidsson S."/>
            <person name="Bruggemann H."/>
        </authorList>
    </citation>
    <scope>NUCLEOTIDE SEQUENCE [LARGE SCALE GENOMIC DNA]</scope>
    <source>
        <strain evidence="18 19">11-78</strain>
    </source>
</reference>
<sequence length="471" mass="49480">MSLREPVELLDPSAVGPVYFIAIGGAGMSGVARIYHDLGVEVRGSDQVDSANLRDLASLGVQTWVGHDPSHLAGARTVVVSSAIRPDNPELVEAHRLGLRIWHRSAALAALMLGREGVSIAGTHGKTTTTGMVATMLDCAGADPSYVIGSPLAATGMSSHLGGGEAFVVEADESDGSFLQYPSQIVVVTNVEADHLDNWGTPQAYFDGFVSMATRPEVRYVVTNADDPGAAELACRLESTGTVRVVTYGESEQAEVRLVDLDLNGTTASATLVHGPTQGRLELQVPGRYNLSNAAAAYCVGSLLGISHQDLLTGIASFTGTLRRFQLVGRVADVSVFDDYAHHPTELRATLGAARRVVTGQGRVIACFQPHLFSRTRDFAGEFGSALTLADRVIVSDIYPAREDPIPGVTGELVHDAVIAAGGDSRYVPDKQDLPEALAEEVRPGDLVITLGAGDVTLVGPVLVGLLEGKA</sequence>
<evidence type="ECO:0000256" key="3">
    <source>
        <dbReference type="ARBA" id="ARBA00012211"/>
    </source>
</evidence>
<evidence type="ECO:0000256" key="12">
    <source>
        <dbReference type="ARBA" id="ARBA00023316"/>
    </source>
</evidence>
<evidence type="ECO:0000256" key="9">
    <source>
        <dbReference type="ARBA" id="ARBA00022960"/>
    </source>
</evidence>
<comment type="caution">
    <text evidence="18">The sequence shown here is derived from an EMBL/GenBank/DDBJ whole genome shotgun (WGS) entry which is preliminary data.</text>
</comment>
<dbReference type="RefSeq" id="WP_002515297.1">
    <property type="nucleotide sequence ID" value="NZ_AP026712.1"/>
</dbReference>
<dbReference type="InterPro" id="IPR000713">
    <property type="entry name" value="Mur_ligase_N"/>
</dbReference>
<dbReference type="Pfam" id="PF02875">
    <property type="entry name" value="Mur_ligase_C"/>
    <property type="match status" value="1"/>
</dbReference>
<dbReference type="GO" id="GO:0008360">
    <property type="term" value="P:regulation of cell shape"/>
    <property type="evidence" value="ECO:0007669"/>
    <property type="project" value="UniProtKB-KW"/>
</dbReference>
<dbReference type="SUPFAM" id="SSF53244">
    <property type="entry name" value="MurD-like peptide ligases, peptide-binding domain"/>
    <property type="match status" value="1"/>
</dbReference>
<comment type="function">
    <text evidence="14">Cell wall formation.</text>
</comment>
<dbReference type="Gene3D" id="3.40.50.720">
    <property type="entry name" value="NAD(P)-binding Rossmann-like Domain"/>
    <property type="match status" value="1"/>
</dbReference>
<feature type="binding site" evidence="14">
    <location>
        <begin position="122"/>
        <end position="128"/>
    </location>
    <ligand>
        <name>ATP</name>
        <dbReference type="ChEBI" id="CHEBI:30616"/>
    </ligand>
</feature>
<evidence type="ECO:0000256" key="7">
    <source>
        <dbReference type="ARBA" id="ARBA00022741"/>
    </source>
</evidence>
<feature type="domain" description="Mur ligase C-terminal" evidence="16">
    <location>
        <begin position="323"/>
        <end position="454"/>
    </location>
</feature>
<dbReference type="GeneID" id="92856745"/>
<evidence type="ECO:0000259" key="15">
    <source>
        <dbReference type="Pfam" id="PF01225"/>
    </source>
</evidence>
<dbReference type="Gene3D" id="3.40.1190.10">
    <property type="entry name" value="Mur-like, catalytic domain"/>
    <property type="match status" value="1"/>
</dbReference>
<comment type="catalytic activity">
    <reaction evidence="13 14">
        <text>UDP-N-acetyl-alpha-D-muramate + L-alanine + ATP = UDP-N-acetyl-alpha-D-muramoyl-L-alanine + ADP + phosphate + H(+)</text>
        <dbReference type="Rhea" id="RHEA:23372"/>
        <dbReference type="ChEBI" id="CHEBI:15378"/>
        <dbReference type="ChEBI" id="CHEBI:30616"/>
        <dbReference type="ChEBI" id="CHEBI:43474"/>
        <dbReference type="ChEBI" id="CHEBI:57972"/>
        <dbReference type="ChEBI" id="CHEBI:70757"/>
        <dbReference type="ChEBI" id="CHEBI:83898"/>
        <dbReference type="ChEBI" id="CHEBI:456216"/>
        <dbReference type="EC" id="6.3.2.8"/>
    </reaction>
</comment>
<dbReference type="GO" id="GO:0005737">
    <property type="term" value="C:cytoplasm"/>
    <property type="evidence" value="ECO:0007669"/>
    <property type="project" value="UniProtKB-SubCell"/>
</dbReference>
<evidence type="ECO:0000256" key="1">
    <source>
        <dbReference type="ARBA" id="ARBA00004496"/>
    </source>
</evidence>
<dbReference type="EMBL" id="MVCE01000001">
    <property type="protein sequence ID" value="PGF36274.1"/>
    <property type="molecule type" value="Genomic_DNA"/>
</dbReference>
<dbReference type="GO" id="GO:0009252">
    <property type="term" value="P:peptidoglycan biosynthetic process"/>
    <property type="evidence" value="ECO:0007669"/>
    <property type="project" value="UniProtKB-UniRule"/>
</dbReference>
<dbReference type="NCBIfam" id="TIGR01082">
    <property type="entry name" value="murC"/>
    <property type="match status" value="1"/>
</dbReference>
<keyword evidence="4 14" id="KW-0963">Cytoplasm</keyword>
<dbReference type="PANTHER" id="PTHR43445">
    <property type="entry name" value="UDP-N-ACETYLMURAMATE--L-ALANINE LIGASE-RELATED"/>
    <property type="match status" value="1"/>
</dbReference>
<dbReference type="InterPro" id="IPR013221">
    <property type="entry name" value="Mur_ligase_cen"/>
</dbReference>
<comment type="pathway">
    <text evidence="2 14">Cell wall biogenesis; peptidoglycan biosynthesis.</text>
</comment>
<evidence type="ECO:0000256" key="8">
    <source>
        <dbReference type="ARBA" id="ARBA00022840"/>
    </source>
</evidence>
<gene>
    <name evidence="14" type="primary">murC</name>
    <name evidence="18" type="ORF">B1B09_01090</name>
</gene>
<dbReference type="InterPro" id="IPR005758">
    <property type="entry name" value="UDP-N-AcMur_Ala_ligase_MurC"/>
</dbReference>
<protein>
    <recommendedName>
        <fullName evidence="3 14">UDP-N-acetylmuramate--L-alanine ligase</fullName>
        <ecNumber evidence="3 14">6.3.2.8</ecNumber>
    </recommendedName>
    <alternativeName>
        <fullName evidence="14">UDP-N-acetylmuramoyl-L-alanine synthetase</fullName>
    </alternativeName>
</protein>
<dbReference type="EC" id="6.3.2.8" evidence="3 14"/>
<accession>A0AA44QKZ3</accession>
<dbReference type="GO" id="GO:0008763">
    <property type="term" value="F:UDP-N-acetylmuramate-L-alanine ligase activity"/>
    <property type="evidence" value="ECO:0007669"/>
    <property type="project" value="UniProtKB-UniRule"/>
</dbReference>
<dbReference type="Pfam" id="PF08245">
    <property type="entry name" value="Mur_ligase_M"/>
    <property type="match status" value="1"/>
</dbReference>
<dbReference type="Proteomes" id="UP000226191">
    <property type="component" value="Unassembled WGS sequence"/>
</dbReference>
<evidence type="ECO:0000256" key="10">
    <source>
        <dbReference type="ARBA" id="ARBA00022984"/>
    </source>
</evidence>